<dbReference type="Pfam" id="PF03747">
    <property type="entry name" value="ADP_ribosyl_GH"/>
    <property type="match status" value="1"/>
</dbReference>
<keyword evidence="1" id="KW-0460">Magnesium</keyword>
<dbReference type="InterPro" id="IPR005502">
    <property type="entry name" value="Ribosyl_crysJ1"/>
</dbReference>
<accession>A0AAD5TK96</accession>
<feature type="region of interest" description="Disordered" evidence="2">
    <location>
        <begin position="168"/>
        <end position="207"/>
    </location>
</feature>
<evidence type="ECO:0000256" key="1">
    <source>
        <dbReference type="PIRSR" id="PIRSR605502-1"/>
    </source>
</evidence>
<dbReference type="Proteomes" id="UP001212152">
    <property type="component" value="Unassembled WGS sequence"/>
</dbReference>
<protein>
    <recommendedName>
        <fullName evidence="5">ADP-ribosylglycohydrolase</fullName>
    </recommendedName>
</protein>
<evidence type="ECO:0000256" key="2">
    <source>
        <dbReference type="SAM" id="MobiDB-lite"/>
    </source>
</evidence>
<dbReference type="PANTHER" id="PTHR16222">
    <property type="entry name" value="ADP-RIBOSYLGLYCOHYDROLASE"/>
    <property type="match status" value="1"/>
</dbReference>
<organism evidence="3 4">
    <name type="scientific">Geranomyces variabilis</name>
    <dbReference type="NCBI Taxonomy" id="109894"/>
    <lineage>
        <taxon>Eukaryota</taxon>
        <taxon>Fungi</taxon>
        <taxon>Fungi incertae sedis</taxon>
        <taxon>Chytridiomycota</taxon>
        <taxon>Chytridiomycota incertae sedis</taxon>
        <taxon>Chytridiomycetes</taxon>
        <taxon>Spizellomycetales</taxon>
        <taxon>Powellomycetaceae</taxon>
        <taxon>Geranomyces</taxon>
    </lineage>
</organism>
<evidence type="ECO:0000313" key="3">
    <source>
        <dbReference type="EMBL" id="KAJ3179090.1"/>
    </source>
</evidence>
<feature type="binding site" evidence="1">
    <location>
        <position position="344"/>
    </location>
    <ligand>
        <name>Mg(2+)</name>
        <dbReference type="ChEBI" id="CHEBI:18420"/>
        <label>1</label>
    </ligand>
</feature>
<dbReference type="PANTHER" id="PTHR16222:SF28">
    <property type="entry name" value="ADP-RIBOSYLGLYCOHYDROLASE"/>
    <property type="match status" value="1"/>
</dbReference>
<comment type="cofactor">
    <cofactor evidence="1">
        <name>Mg(2+)</name>
        <dbReference type="ChEBI" id="CHEBI:18420"/>
    </cofactor>
    <text evidence="1">Binds 2 magnesium ions per subunit.</text>
</comment>
<reference evidence="3" key="1">
    <citation type="submission" date="2020-05" db="EMBL/GenBank/DDBJ databases">
        <title>Phylogenomic resolution of chytrid fungi.</title>
        <authorList>
            <person name="Stajich J.E."/>
            <person name="Amses K."/>
            <person name="Simmons R."/>
            <person name="Seto K."/>
            <person name="Myers J."/>
            <person name="Bonds A."/>
            <person name="Quandt C.A."/>
            <person name="Barry K."/>
            <person name="Liu P."/>
            <person name="Grigoriev I."/>
            <person name="Longcore J.E."/>
            <person name="James T.Y."/>
        </authorList>
    </citation>
    <scope>NUCLEOTIDE SEQUENCE</scope>
    <source>
        <strain evidence="3">JEL0379</strain>
    </source>
</reference>
<dbReference type="AlphaFoldDB" id="A0AAD5TK96"/>
<feature type="compositionally biased region" description="Basic and acidic residues" evidence="2">
    <location>
        <begin position="188"/>
        <end position="203"/>
    </location>
</feature>
<dbReference type="EMBL" id="JADGJQ010000022">
    <property type="protein sequence ID" value="KAJ3179090.1"/>
    <property type="molecule type" value="Genomic_DNA"/>
</dbReference>
<feature type="binding site" evidence="1">
    <location>
        <position position="343"/>
    </location>
    <ligand>
        <name>Mg(2+)</name>
        <dbReference type="ChEBI" id="CHEBI:18420"/>
        <label>1</label>
    </ligand>
</feature>
<dbReference type="InterPro" id="IPR050792">
    <property type="entry name" value="ADP-ribosylglycohydrolase"/>
</dbReference>
<dbReference type="GO" id="GO:0046872">
    <property type="term" value="F:metal ion binding"/>
    <property type="evidence" value="ECO:0007669"/>
    <property type="project" value="UniProtKB-KW"/>
</dbReference>
<sequence>MITLIQSIVACGGAFMPLDFAARLKGWAEDGILLETDDLNKPTRKPPCGIGRTVSLVLGNPGFLEDPHGAAWQVWNANGKQFAPNGAVMRSAVLGALSCNDEAQVVRNAISAAMVTHADPRCVVSCVVVNVLIARMLRGCYNEELAPAILPSPTVLDAKTRADIAENVLRERSLPSETSKGQEASPADGEREGVSATDGESRRPRFRLTPAARARLASFLAGKSDANESSNLAVLYDRPAAILNPALPSLARSAAAVSVVSDVIDEYAFLLPNAEQVAELRAHGLAPTLESLRLAEEDRIGYTFKALGAGLNLLTRDLNAAESSAEAFRQVITELTLEAGDSDTNACVGGALLGCRIGYKALPEDWVQGLSHGRELHLLVDRLLEAVWCSGE</sequence>
<gene>
    <name evidence="3" type="ORF">HDU87_003046</name>
</gene>
<proteinExistence type="predicted"/>
<feature type="binding site" evidence="1">
    <location>
        <position position="341"/>
    </location>
    <ligand>
        <name>Mg(2+)</name>
        <dbReference type="ChEBI" id="CHEBI:18420"/>
        <label>1</label>
    </ligand>
</feature>
<dbReference type="InterPro" id="IPR036705">
    <property type="entry name" value="Ribosyl_crysJ1_sf"/>
</dbReference>
<name>A0AAD5TK96_9FUNG</name>
<evidence type="ECO:0008006" key="5">
    <source>
        <dbReference type="Google" id="ProtNLM"/>
    </source>
</evidence>
<evidence type="ECO:0000313" key="4">
    <source>
        <dbReference type="Proteomes" id="UP001212152"/>
    </source>
</evidence>
<dbReference type="Gene3D" id="1.10.4080.10">
    <property type="entry name" value="ADP-ribosylation/Crystallin J1"/>
    <property type="match status" value="1"/>
</dbReference>
<dbReference type="SUPFAM" id="SSF101478">
    <property type="entry name" value="ADP-ribosylglycohydrolase"/>
    <property type="match status" value="2"/>
</dbReference>
<keyword evidence="4" id="KW-1185">Reference proteome</keyword>
<keyword evidence="1" id="KW-0479">Metal-binding</keyword>
<comment type="caution">
    <text evidence="3">The sequence shown here is derived from an EMBL/GenBank/DDBJ whole genome shotgun (WGS) entry which is preliminary data.</text>
</comment>